<feature type="transmembrane region" description="Helical" evidence="1">
    <location>
        <begin position="21"/>
        <end position="40"/>
    </location>
</feature>
<feature type="transmembrane region" description="Helical" evidence="1">
    <location>
        <begin position="203"/>
        <end position="224"/>
    </location>
</feature>
<sequence>MRLLKNSWFVCCQNFRKWRHDYRIILAAILILIGVNYFSGTLGSVCTGMGLKMSPWLFPFLFTSSLSSVILFLPLLLIFCNAPFIDANQPYSIIRTGRTAWSIGQIVYIGLTSIVYLLFIIFASILLHIGHMEFTTDWGKFFTSMGNLTFHTDVYIPISIPTRIINYFTPLQAMWFTFLFLWFSCMFVGLIVYLFNSLTNTRIVGVGIAGAFLVFDAFLSFTLAHPNVNYFLYHFSPVTWSHLNLIEIDYGTTQPTFPYVMIMYIILTVILTVSCIWANRKQTIEVLPPV</sequence>
<keyword evidence="1" id="KW-0812">Transmembrane</keyword>
<evidence type="ECO:0000313" key="2">
    <source>
        <dbReference type="EMBL" id="MBC5788202.1"/>
    </source>
</evidence>
<accession>A0ABR7ITQ0</accession>
<dbReference type="EMBL" id="JACOQK010000001">
    <property type="protein sequence ID" value="MBC5788202.1"/>
    <property type="molecule type" value="Genomic_DNA"/>
</dbReference>
<dbReference type="Proteomes" id="UP000649151">
    <property type="component" value="Unassembled WGS sequence"/>
</dbReference>
<gene>
    <name evidence="2" type="ORF">H8Z77_09270</name>
</gene>
<evidence type="ECO:0008006" key="4">
    <source>
        <dbReference type="Google" id="ProtNLM"/>
    </source>
</evidence>
<keyword evidence="1" id="KW-1133">Transmembrane helix</keyword>
<protein>
    <recommendedName>
        <fullName evidence="4">ABC-2 family transporter protein</fullName>
    </recommendedName>
</protein>
<proteinExistence type="predicted"/>
<keyword evidence="1" id="KW-0472">Membrane</keyword>
<evidence type="ECO:0000313" key="3">
    <source>
        <dbReference type="Proteomes" id="UP000649151"/>
    </source>
</evidence>
<organism evidence="2 3">
    <name type="scientific">Clostridium facile</name>
    <dbReference type="NCBI Taxonomy" id="2763035"/>
    <lineage>
        <taxon>Bacteria</taxon>
        <taxon>Bacillati</taxon>
        <taxon>Bacillota</taxon>
        <taxon>Clostridia</taxon>
        <taxon>Eubacteriales</taxon>
        <taxon>Clostridiaceae</taxon>
        <taxon>Clostridium</taxon>
    </lineage>
</organism>
<dbReference type="RefSeq" id="WP_186996834.1">
    <property type="nucleotide sequence ID" value="NZ_JACOQK010000001.1"/>
</dbReference>
<name>A0ABR7ITQ0_9CLOT</name>
<feature type="transmembrane region" description="Helical" evidence="1">
    <location>
        <begin position="257"/>
        <end position="278"/>
    </location>
</feature>
<comment type="caution">
    <text evidence="2">The sequence shown here is derived from an EMBL/GenBank/DDBJ whole genome shotgun (WGS) entry which is preliminary data.</text>
</comment>
<keyword evidence="3" id="KW-1185">Reference proteome</keyword>
<evidence type="ECO:0000256" key="1">
    <source>
        <dbReference type="SAM" id="Phobius"/>
    </source>
</evidence>
<reference evidence="2 3" key="1">
    <citation type="submission" date="2020-08" db="EMBL/GenBank/DDBJ databases">
        <title>Genome public.</title>
        <authorList>
            <person name="Liu C."/>
            <person name="Sun Q."/>
        </authorList>
    </citation>
    <scope>NUCLEOTIDE SEQUENCE [LARGE SCALE GENOMIC DNA]</scope>
    <source>
        <strain evidence="2 3">NSJ-27</strain>
    </source>
</reference>
<feature type="transmembrane region" description="Helical" evidence="1">
    <location>
        <begin position="173"/>
        <end position="196"/>
    </location>
</feature>
<feature type="transmembrane region" description="Helical" evidence="1">
    <location>
        <begin position="60"/>
        <end position="85"/>
    </location>
</feature>
<feature type="transmembrane region" description="Helical" evidence="1">
    <location>
        <begin position="106"/>
        <end position="129"/>
    </location>
</feature>